<evidence type="ECO:0000313" key="1">
    <source>
        <dbReference type="EMBL" id="EGO29482.1"/>
    </source>
</evidence>
<gene>
    <name evidence="1" type="ORF">SERLADRAFT_433460</name>
</gene>
<dbReference type="InterPro" id="IPR039537">
    <property type="entry name" value="Retrotran_Ty1/copia-like"/>
</dbReference>
<dbReference type="RefSeq" id="XP_007313724.1">
    <property type="nucleotide sequence ID" value="XM_007313662.1"/>
</dbReference>
<dbReference type="PANTHER" id="PTHR42648">
    <property type="entry name" value="TRANSPOSASE, PUTATIVE-RELATED"/>
    <property type="match status" value="1"/>
</dbReference>
<dbReference type="GeneID" id="18814193"/>
<protein>
    <recommendedName>
        <fullName evidence="2">GAG-pre-integrase domain-containing protein</fullName>
    </recommendedName>
</protein>
<organism>
    <name type="scientific">Serpula lacrymans var. lacrymans (strain S7.9)</name>
    <name type="common">Dry rot fungus</name>
    <dbReference type="NCBI Taxonomy" id="578457"/>
    <lineage>
        <taxon>Eukaryota</taxon>
        <taxon>Fungi</taxon>
        <taxon>Dikarya</taxon>
        <taxon>Basidiomycota</taxon>
        <taxon>Agaricomycotina</taxon>
        <taxon>Agaricomycetes</taxon>
        <taxon>Agaricomycetidae</taxon>
        <taxon>Boletales</taxon>
        <taxon>Coniophorineae</taxon>
        <taxon>Serpulaceae</taxon>
        <taxon>Serpula</taxon>
    </lineage>
</organism>
<dbReference type="AlphaFoldDB" id="F8NHX2"/>
<evidence type="ECO:0008006" key="2">
    <source>
        <dbReference type="Google" id="ProtNLM"/>
    </source>
</evidence>
<accession>F8NHX2</accession>
<proteinExistence type="predicted"/>
<dbReference type="HOGENOM" id="CLU_102301_2_0_1"/>
<dbReference type="OrthoDB" id="7691805at2759"/>
<name>F8NHX2_SERL9</name>
<dbReference type="KEGG" id="sla:SERLADRAFT_433460"/>
<reference evidence="1" key="1">
    <citation type="submission" date="2011-04" db="EMBL/GenBank/DDBJ databases">
        <title>Evolution of plant cell wall degrading machinery underlies the functional diversity of forest fungi.</title>
        <authorList>
            <consortium name="US DOE Joint Genome Institute (JGI-PGF)"/>
            <person name="Eastwood D.C."/>
            <person name="Floudas D."/>
            <person name="Binder M."/>
            <person name="Majcherczyk A."/>
            <person name="Schneider P."/>
            <person name="Aerts A."/>
            <person name="Asiegbu F.O."/>
            <person name="Baker S.E."/>
            <person name="Barry K."/>
            <person name="Bendiksby M."/>
            <person name="Blumentritt M."/>
            <person name="Coutinho P.M."/>
            <person name="Cullen D."/>
            <person name="Cullen D."/>
            <person name="Gathman A."/>
            <person name="Goodell B."/>
            <person name="Henrissat B."/>
            <person name="Ihrmark K."/>
            <person name="Kauserud H."/>
            <person name="Kohler A."/>
            <person name="LaButti K."/>
            <person name="Lapidus A."/>
            <person name="Lavin J.L."/>
            <person name="Lee Y.-H."/>
            <person name="Lindquist E."/>
            <person name="Lilly W."/>
            <person name="Lucas S."/>
            <person name="Morin E."/>
            <person name="Murat C."/>
            <person name="Oguiza J.A."/>
            <person name="Park J."/>
            <person name="Pisabarro A.G."/>
            <person name="Riley R."/>
            <person name="Rosling A."/>
            <person name="Salamov A."/>
            <person name="Schmidt O."/>
            <person name="Schmutz J."/>
            <person name="Skrede I."/>
            <person name="Stenlid J."/>
            <person name="Wiebenga A."/>
            <person name="Xie X."/>
            <person name="Kues U."/>
            <person name="Hibbett D.S."/>
            <person name="Hoffmeister D."/>
            <person name="Hogberg N."/>
            <person name="Martin F."/>
            <person name="Grigoriev I.V."/>
            <person name="Watkinson S.C."/>
        </authorList>
    </citation>
    <scope>NUCLEOTIDE SEQUENCE</scope>
    <source>
        <strain evidence="1">S7.9</strain>
    </source>
</reference>
<sequence>MSNTLISTSQVDKAGYCVHIERRMCRLLSPHPKCHTIASIPAKKGLYQVNNAAPPKNIFEHFGGSAMNAKMDINKLHRALGHISHSSARKLVKSGMVTGIDLDETAEKEICNASVKAISNVKPFPAVSDTRASSYGECIHSDLWGPASVQDITGKKYMLTFTDDFS</sequence>
<dbReference type="PANTHER" id="PTHR42648:SF28">
    <property type="entry name" value="TRANSPOSON-ENCODED PROTEIN WITH RIBONUCLEASE H-LIKE AND RETROVIRUS ZINC FINGER-LIKE DOMAINS"/>
    <property type="match status" value="1"/>
</dbReference>
<dbReference type="Proteomes" id="UP000008064">
    <property type="component" value="Unassembled WGS sequence"/>
</dbReference>
<dbReference type="EMBL" id="GL945429">
    <property type="protein sequence ID" value="EGO29482.1"/>
    <property type="molecule type" value="Genomic_DNA"/>
</dbReference>